<dbReference type="Proteomes" id="UP000054538">
    <property type="component" value="Unassembled WGS sequence"/>
</dbReference>
<dbReference type="EMBL" id="KN826164">
    <property type="protein sequence ID" value="KIK79855.1"/>
    <property type="molecule type" value="Genomic_DNA"/>
</dbReference>
<dbReference type="InParanoid" id="A0A0D0DMY8"/>
<feature type="compositionally biased region" description="Polar residues" evidence="1">
    <location>
        <begin position="444"/>
        <end position="453"/>
    </location>
</feature>
<protein>
    <submittedName>
        <fullName evidence="2">Uncharacterized protein</fullName>
    </submittedName>
</protein>
<dbReference type="AlphaFoldDB" id="A0A0D0DMY8"/>
<accession>A0A0D0DMY8</accession>
<sequence>MSDSPIKGASEDESLAIEWALTSEDEDMPPEMQEEEGEEDDDCAETDEEDEKEEEDIDVIAESRHSVPTNFSNQELTIMMNAKPQWMSCRGAARKKILETMHRQLYKLDACKGLNKEAWLSQVQGYKTWFYNQCQSGANDSHIMVRHSWTACDIIQETQKMIINEVIHERYGKKPGTKEVLSVYQKVVHRVVNNLTEEEWDEAKNTVAKWNLDHGPPNEVKARQVGGSKPCFPGVHTGDVAGVYSGDFNGEIVDGEKFQCIHKISAAWDKYMGTYFEPQGEPNTDDADSEEESNPKQKQTCKRPNPTTQVTHEDGAIWIGDLVGNSIETPSSTSHMEQRTRGKGKGKEKDKGKAPAESVMGVWDTGKMQPSKKVATKSAGRPQPRQKGTAKSKAQAPSSQAIKSKATMQISVMSQPTKMPKAKHTSKKVNPGMILVLGSKQESDTNNNTQPNKPASPIVQVPVPSSKPVNKSNYPSQRSRTPHPNNESTMHQKSMTTSSTPVHLLESKIHVDTDQRAGHKVVFMPKADAIANRCSC</sequence>
<feature type="compositionally biased region" description="Basic and acidic residues" evidence="1">
    <location>
        <begin position="336"/>
        <end position="354"/>
    </location>
</feature>
<dbReference type="HOGENOM" id="CLU_499761_0_0_1"/>
<feature type="region of interest" description="Disordered" evidence="1">
    <location>
        <begin position="277"/>
        <end position="404"/>
    </location>
</feature>
<feature type="compositionally biased region" description="Acidic residues" evidence="1">
    <location>
        <begin position="283"/>
        <end position="292"/>
    </location>
</feature>
<feature type="compositionally biased region" description="Low complexity" evidence="1">
    <location>
        <begin position="391"/>
        <end position="404"/>
    </location>
</feature>
<proteinExistence type="predicted"/>
<feature type="region of interest" description="Disordered" evidence="1">
    <location>
        <begin position="1"/>
        <end position="57"/>
    </location>
</feature>
<feature type="region of interest" description="Disordered" evidence="1">
    <location>
        <begin position="442"/>
        <end position="500"/>
    </location>
</feature>
<keyword evidence="3" id="KW-1185">Reference proteome</keyword>
<dbReference type="OrthoDB" id="2692879at2759"/>
<organism evidence="2 3">
    <name type="scientific">Paxillus rubicundulus Ve08.2h10</name>
    <dbReference type="NCBI Taxonomy" id="930991"/>
    <lineage>
        <taxon>Eukaryota</taxon>
        <taxon>Fungi</taxon>
        <taxon>Dikarya</taxon>
        <taxon>Basidiomycota</taxon>
        <taxon>Agaricomycotina</taxon>
        <taxon>Agaricomycetes</taxon>
        <taxon>Agaricomycetidae</taxon>
        <taxon>Boletales</taxon>
        <taxon>Paxilineae</taxon>
        <taxon>Paxillaceae</taxon>
        <taxon>Paxillus</taxon>
    </lineage>
</organism>
<reference evidence="2 3" key="1">
    <citation type="submission" date="2014-04" db="EMBL/GenBank/DDBJ databases">
        <authorList>
            <consortium name="DOE Joint Genome Institute"/>
            <person name="Kuo A."/>
            <person name="Kohler A."/>
            <person name="Jargeat P."/>
            <person name="Nagy L.G."/>
            <person name="Floudas D."/>
            <person name="Copeland A."/>
            <person name="Barry K.W."/>
            <person name="Cichocki N."/>
            <person name="Veneault-Fourrey C."/>
            <person name="LaButti K."/>
            <person name="Lindquist E.A."/>
            <person name="Lipzen A."/>
            <person name="Lundell T."/>
            <person name="Morin E."/>
            <person name="Murat C."/>
            <person name="Sun H."/>
            <person name="Tunlid A."/>
            <person name="Henrissat B."/>
            <person name="Grigoriev I.V."/>
            <person name="Hibbett D.S."/>
            <person name="Martin F."/>
            <person name="Nordberg H.P."/>
            <person name="Cantor M.N."/>
            <person name="Hua S.X."/>
        </authorList>
    </citation>
    <scope>NUCLEOTIDE SEQUENCE [LARGE SCALE GENOMIC DNA]</scope>
    <source>
        <strain evidence="2 3">Ve08.2h10</strain>
    </source>
</reference>
<feature type="compositionally biased region" description="Acidic residues" evidence="1">
    <location>
        <begin position="23"/>
        <end position="57"/>
    </location>
</feature>
<reference evidence="3" key="2">
    <citation type="submission" date="2015-01" db="EMBL/GenBank/DDBJ databases">
        <title>Evolutionary Origins and Diversification of the Mycorrhizal Mutualists.</title>
        <authorList>
            <consortium name="DOE Joint Genome Institute"/>
            <consortium name="Mycorrhizal Genomics Consortium"/>
            <person name="Kohler A."/>
            <person name="Kuo A."/>
            <person name="Nagy L.G."/>
            <person name="Floudas D."/>
            <person name="Copeland A."/>
            <person name="Barry K.W."/>
            <person name="Cichocki N."/>
            <person name="Veneault-Fourrey C."/>
            <person name="LaButti K."/>
            <person name="Lindquist E.A."/>
            <person name="Lipzen A."/>
            <person name="Lundell T."/>
            <person name="Morin E."/>
            <person name="Murat C."/>
            <person name="Riley R."/>
            <person name="Ohm R."/>
            <person name="Sun H."/>
            <person name="Tunlid A."/>
            <person name="Henrissat B."/>
            <person name="Grigoriev I.V."/>
            <person name="Hibbett D.S."/>
            <person name="Martin F."/>
        </authorList>
    </citation>
    <scope>NUCLEOTIDE SEQUENCE [LARGE SCALE GENOMIC DNA]</scope>
    <source>
        <strain evidence="3">Ve08.2h10</strain>
    </source>
</reference>
<name>A0A0D0DMY8_9AGAM</name>
<feature type="compositionally biased region" description="Polar residues" evidence="1">
    <location>
        <begin position="326"/>
        <end position="335"/>
    </location>
</feature>
<evidence type="ECO:0000256" key="1">
    <source>
        <dbReference type="SAM" id="MobiDB-lite"/>
    </source>
</evidence>
<evidence type="ECO:0000313" key="3">
    <source>
        <dbReference type="Proteomes" id="UP000054538"/>
    </source>
</evidence>
<gene>
    <name evidence="2" type="ORF">PAXRUDRAFT_160127</name>
</gene>
<feature type="compositionally biased region" description="Polar residues" evidence="1">
    <location>
        <begin position="467"/>
        <end position="500"/>
    </location>
</feature>
<evidence type="ECO:0000313" key="2">
    <source>
        <dbReference type="EMBL" id="KIK79855.1"/>
    </source>
</evidence>